<gene>
    <name evidence="3" type="ORF">ACFQKB_32055</name>
</gene>
<evidence type="ECO:0000256" key="1">
    <source>
        <dbReference type="SAM" id="Phobius"/>
    </source>
</evidence>
<dbReference type="InterPro" id="IPR036374">
    <property type="entry name" value="OxRdtase_Mopterin-bd_sf"/>
</dbReference>
<dbReference type="Pfam" id="PF00174">
    <property type="entry name" value="Oxidored_molyb"/>
    <property type="match status" value="1"/>
</dbReference>
<evidence type="ECO:0000313" key="4">
    <source>
        <dbReference type="Proteomes" id="UP001596380"/>
    </source>
</evidence>
<dbReference type="PANTHER" id="PTHR43032:SF2">
    <property type="entry name" value="BLL0505 PROTEIN"/>
    <property type="match status" value="1"/>
</dbReference>
<dbReference type="EMBL" id="JBHSXS010000027">
    <property type="protein sequence ID" value="MFC6884431.1"/>
    <property type="molecule type" value="Genomic_DNA"/>
</dbReference>
<feature type="transmembrane region" description="Helical" evidence="1">
    <location>
        <begin position="36"/>
        <end position="59"/>
    </location>
</feature>
<dbReference type="PANTHER" id="PTHR43032">
    <property type="entry name" value="PROTEIN-METHIONINE-SULFOXIDE REDUCTASE"/>
    <property type="match status" value="1"/>
</dbReference>
<name>A0ABW2CRK1_9ACTN</name>
<feature type="transmembrane region" description="Helical" evidence="1">
    <location>
        <begin position="156"/>
        <end position="173"/>
    </location>
</feature>
<sequence length="394" mass="42842">MVRRPALLNGPARPPGPAALQRRFTSPLHGERTASWLGIWLGAAFTTAFVTGLISHFMQHPPGWADWPPRPAGLYRVTQGLHVIGGLAAVPPLLAKLWTVYPELLRWPPVRSAGHALTRALTFALVAGALFQVLTGVLNIAYWYPFPFFFPTAHYWTSYVLAGAMLVHLAHQWPKARRTVMTRPRDAVPAEPPADTTARRAFLATVTAAAGAVTLTTAGETFTPLARLAVLAPRRPGNGPQRLPVNKSAVAAGVTAAARDPRWRLTVTGDVDHEVALTLADLHAMPAHRARLPIACVEGWSAEATWHGVRLRDVLRLAGTPDDARVRVESLEPAGPYRTSLVAPPHWHDPLTLLAYGVNGAPLHPDHGHPCRLIAPNRPGVMQTKWVHRLVVLP</sequence>
<feature type="domain" description="Oxidoreductase molybdopterin-binding" evidence="2">
    <location>
        <begin position="260"/>
        <end position="392"/>
    </location>
</feature>
<dbReference type="InterPro" id="IPR008335">
    <property type="entry name" value="Mopterin_OxRdtase_euk"/>
</dbReference>
<feature type="transmembrane region" description="Helical" evidence="1">
    <location>
        <begin position="79"/>
        <end position="99"/>
    </location>
</feature>
<keyword evidence="1" id="KW-1133">Transmembrane helix</keyword>
<proteinExistence type="predicted"/>
<dbReference type="RefSeq" id="WP_160826153.1">
    <property type="nucleotide sequence ID" value="NZ_JBHSXS010000027.1"/>
</dbReference>
<reference evidence="4" key="1">
    <citation type="journal article" date="2019" name="Int. J. Syst. Evol. Microbiol.">
        <title>The Global Catalogue of Microorganisms (GCM) 10K type strain sequencing project: providing services to taxonomists for standard genome sequencing and annotation.</title>
        <authorList>
            <consortium name="The Broad Institute Genomics Platform"/>
            <consortium name="The Broad Institute Genome Sequencing Center for Infectious Disease"/>
            <person name="Wu L."/>
            <person name="Ma J."/>
        </authorList>
    </citation>
    <scope>NUCLEOTIDE SEQUENCE [LARGE SCALE GENOMIC DNA]</scope>
    <source>
        <strain evidence="4">JCM 3369</strain>
    </source>
</reference>
<dbReference type="InterPro" id="IPR000572">
    <property type="entry name" value="OxRdtase_Mopterin-bd_dom"/>
</dbReference>
<dbReference type="SUPFAM" id="SSF56524">
    <property type="entry name" value="Oxidoreductase molybdopterin-binding domain"/>
    <property type="match status" value="1"/>
</dbReference>
<dbReference type="CDD" id="cd00321">
    <property type="entry name" value="SO_family_Moco"/>
    <property type="match status" value="1"/>
</dbReference>
<protein>
    <submittedName>
        <fullName evidence="3">Molybdopterin-dependent oxidoreductase</fullName>
    </submittedName>
</protein>
<dbReference type="Proteomes" id="UP001596380">
    <property type="component" value="Unassembled WGS sequence"/>
</dbReference>
<accession>A0ABW2CRK1</accession>
<feature type="transmembrane region" description="Helical" evidence="1">
    <location>
        <begin position="120"/>
        <end position="144"/>
    </location>
</feature>
<keyword evidence="1" id="KW-0472">Membrane</keyword>
<keyword evidence="1" id="KW-0812">Transmembrane</keyword>
<keyword evidence="4" id="KW-1185">Reference proteome</keyword>
<organism evidence="3 4">
    <name type="scientific">Actinomadura yumaensis</name>
    <dbReference type="NCBI Taxonomy" id="111807"/>
    <lineage>
        <taxon>Bacteria</taxon>
        <taxon>Bacillati</taxon>
        <taxon>Actinomycetota</taxon>
        <taxon>Actinomycetes</taxon>
        <taxon>Streptosporangiales</taxon>
        <taxon>Thermomonosporaceae</taxon>
        <taxon>Actinomadura</taxon>
    </lineage>
</organism>
<evidence type="ECO:0000313" key="3">
    <source>
        <dbReference type="EMBL" id="MFC6884431.1"/>
    </source>
</evidence>
<comment type="caution">
    <text evidence="3">The sequence shown here is derived from an EMBL/GenBank/DDBJ whole genome shotgun (WGS) entry which is preliminary data.</text>
</comment>
<dbReference type="Gene3D" id="3.90.420.10">
    <property type="entry name" value="Oxidoreductase, molybdopterin-binding domain"/>
    <property type="match status" value="1"/>
</dbReference>
<dbReference type="PRINTS" id="PR00407">
    <property type="entry name" value="EUMOPTERIN"/>
</dbReference>
<evidence type="ECO:0000259" key="2">
    <source>
        <dbReference type="Pfam" id="PF00174"/>
    </source>
</evidence>